<keyword evidence="3" id="KW-0597">Phosphoprotein</keyword>
<keyword evidence="12" id="KW-1185">Reference proteome</keyword>
<dbReference type="NCBIfam" id="TIGR02009">
    <property type="entry name" value="PGMB-YQAB-SF"/>
    <property type="match status" value="1"/>
</dbReference>
<proteinExistence type="inferred from homology"/>
<dbReference type="GO" id="GO:0016787">
    <property type="term" value="F:hydrolase activity"/>
    <property type="evidence" value="ECO:0007669"/>
    <property type="project" value="UniProtKB-KW"/>
</dbReference>
<dbReference type="InterPro" id="IPR036412">
    <property type="entry name" value="HAD-like_sf"/>
</dbReference>
<dbReference type="NCBIfam" id="TIGR01509">
    <property type="entry name" value="HAD-SF-IA-v3"/>
    <property type="match status" value="1"/>
</dbReference>
<dbReference type="InterPro" id="IPR023214">
    <property type="entry name" value="HAD_sf"/>
</dbReference>
<dbReference type="Gene3D" id="1.10.150.240">
    <property type="entry name" value="Putative phosphatase, domain 2"/>
    <property type="match status" value="1"/>
</dbReference>
<dbReference type="EMBL" id="CP106793">
    <property type="protein sequence ID" value="UXY23799.1"/>
    <property type="molecule type" value="Genomic_DNA"/>
</dbReference>
<evidence type="ECO:0000256" key="5">
    <source>
        <dbReference type="ARBA" id="ARBA00022842"/>
    </source>
</evidence>
<dbReference type="Pfam" id="PF00702">
    <property type="entry name" value="Hydrolase"/>
    <property type="match status" value="1"/>
</dbReference>
<comment type="cofactor">
    <cofactor evidence="1">
        <name>Mg(2+)</name>
        <dbReference type="ChEBI" id="CHEBI:18420"/>
    </cofactor>
</comment>
<evidence type="ECO:0000256" key="1">
    <source>
        <dbReference type="ARBA" id="ARBA00001946"/>
    </source>
</evidence>
<keyword evidence="4" id="KW-0479">Metal-binding</keyword>
<protein>
    <recommendedName>
        <fullName evidence="10">Beta-phosphoglucomutase</fullName>
        <ecNumber evidence="9">5.4.2.6</ecNumber>
    </recommendedName>
</protein>
<dbReference type="PANTHER" id="PTHR46193">
    <property type="entry name" value="6-PHOSPHOGLUCONATE PHOSPHATASE"/>
    <property type="match status" value="1"/>
</dbReference>
<evidence type="ECO:0000256" key="2">
    <source>
        <dbReference type="ARBA" id="ARBA00006171"/>
    </source>
</evidence>
<dbReference type="EC" id="5.4.2.6" evidence="9"/>
<evidence type="ECO:0000256" key="10">
    <source>
        <dbReference type="ARBA" id="ARBA00044991"/>
    </source>
</evidence>
<evidence type="ECO:0000313" key="11">
    <source>
        <dbReference type="EMBL" id="UXY23799.1"/>
    </source>
</evidence>
<dbReference type="Proteomes" id="UP001061298">
    <property type="component" value="Chromosome"/>
</dbReference>
<keyword evidence="6" id="KW-0413">Isomerase</keyword>
<dbReference type="Gene3D" id="3.40.50.1000">
    <property type="entry name" value="HAD superfamily/HAD-like"/>
    <property type="match status" value="1"/>
</dbReference>
<dbReference type="SUPFAM" id="SSF56784">
    <property type="entry name" value="HAD-like"/>
    <property type="match status" value="1"/>
</dbReference>
<comment type="catalytic activity">
    <reaction evidence="8">
        <text>beta-D-glucose 1-phosphate = beta-D-glucose 6-phosphate</text>
        <dbReference type="Rhea" id="RHEA:20113"/>
        <dbReference type="ChEBI" id="CHEBI:57684"/>
        <dbReference type="ChEBI" id="CHEBI:58247"/>
        <dbReference type="EC" id="5.4.2.6"/>
    </reaction>
</comment>
<keyword evidence="7" id="KW-0119">Carbohydrate metabolism</keyword>
<dbReference type="PRINTS" id="PR00413">
    <property type="entry name" value="HADHALOGNASE"/>
</dbReference>
<organism evidence="11 12">
    <name type="scientific">Streptomyces cynarae</name>
    <dbReference type="NCBI Taxonomy" id="2981134"/>
    <lineage>
        <taxon>Bacteria</taxon>
        <taxon>Bacillati</taxon>
        <taxon>Actinomycetota</taxon>
        <taxon>Actinomycetes</taxon>
        <taxon>Kitasatosporales</taxon>
        <taxon>Streptomycetaceae</taxon>
        <taxon>Streptomyces</taxon>
    </lineage>
</organism>
<evidence type="ECO:0000256" key="6">
    <source>
        <dbReference type="ARBA" id="ARBA00023235"/>
    </source>
</evidence>
<evidence type="ECO:0000256" key="8">
    <source>
        <dbReference type="ARBA" id="ARBA00044926"/>
    </source>
</evidence>
<dbReference type="InterPro" id="IPR051600">
    <property type="entry name" value="Beta-PGM-like"/>
</dbReference>
<evidence type="ECO:0000256" key="3">
    <source>
        <dbReference type="ARBA" id="ARBA00022553"/>
    </source>
</evidence>
<dbReference type="InterPro" id="IPR023198">
    <property type="entry name" value="PGP-like_dom2"/>
</dbReference>
<gene>
    <name evidence="11" type="ORF">N8I84_37725</name>
</gene>
<reference evidence="11" key="1">
    <citation type="submission" date="2022-10" db="EMBL/GenBank/DDBJ databases">
        <authorList>
            <person name="Mo P."/>
        </authorList>
    </citation>
    <scope>NUCLEOTIDE SEQUENCE</scope>
    <source>
        <strain evidence="11">HUAS 13-4</strain>
    </source>
</reference>
<keyword evidence="11" id="KW-0378">Hydrolase</keyword>
<evidence type="ECO:0000256" key="4">
    <source>
        <dbReference type="ARBA" id="ARBA00022723"/>
    </source>
</evidence>
<dbReference type="RefSeq" id="WP_263234007.1">
    <property type="nucleotide sequence ID" value="NZ_CP106793.1"/>
</dbReference>
<dbReference type="InterPro" id="IPR010976">
    <property type="entry name" value="B-phosphoglucomutase_hydrolase"/>
</dbReference>
<sequence>MTKLGLPDGIQACLFDLDGVITKTAVVHAAAWKQTFDDFLRARDGADFRPFDDSDYDEYVDGRPRADGVRTFLASRGIRLPEGAPDDPPDRQTVHGLGNRKNELLLELIRTRGVEAYDGTIRYIGAARAEGLRTAVVSSSANCRDVLRSINAEHLFDVRIDGVVAAERHLPGKPQPDTFLAAAHDLGVEPKAAAVFEDALAGMDAGRSGHFGYVVGLDRVGQADALRAHGADVVVPDLVNLGEWS</sequence>
<name>A0ABY6EAU4_9ACTN</name>
<accession>A0ABY6EAU4</accession>
<evidence type="ECO:0000256" key="7">
    <source>
        <dbReference type="ARBA" id="ARBA00023277"/>
    </source>
</evidence>
<evidence type="ECO:0000313" key="12">
    <source>
        <dbReference type="Proteomes" id="UP001061298"/>
    </source>
</evidence>
<keyword evidence="5" id="KW-0460">Magnesium</keyword>
<dbReference type="SFLD" id="SFLDG01129">
    <property type="entry name" value="C1.5:_HAD__Beta-PGM__Phosphata"/>
    <property type="match status" value="1"/>
</dbReference>
<dbReference type="PANTHER" id="PTHR46193:SF18">
    <property type="entry name" value="HEXITOL PHOSPHATASE B"/>
    <property type="match status" value="1"/>
</dbReference>
<comment type="similarity">
    <text evidence="2">Belongs to the HAD-like hydrolase superfamily. CbbY/CbbZ/Gph/YieH family.</text>
</comment>
<evidence type="ECO:0000256" key="9">
    <source>
        <dbReference type="ARBA" id="ARBA00044968"/>
    </source>
</evidence>
<dbReference type="SFLD" id="SFLDS00003">
    <property type="entry name" value="Haloacid_Dehalogenase"/>
    <property type="match status" value="1"/>
</dbReference>
<dbReference type="InterPro" id="IPR006439">
    <property type="entry name" value="HAD-SF_hydro_IA"/>
</dbReference>